<sequence>MGSGWTRERWYEFRTGHSTYLIFILTFVNFILISYRLLIEKISFFKDLVPELWIFTVLFLALYIPTAIIIGYWHRHTQLKVENTITMQQNPFYAKLFRVLIDVQLGNMPKEEIEKFRNLLLSIEKKMDYVNDDQ</sequence>
<dbReference type="AlphaFoldDB" id="F3KN06"/>
<reference evidence="2" key="1">
    <citation type="journal article" date="2011" name="PLoS ONE">
        <title>Genome of a low-salinity ammonia-oxidizing archaeon determined by single-cell and metagenomic analysis.</title>
        <authorList>
            <person name="Blainey P.C."/>
            <person name="Mosier A.C."/>
            <person name="Potanina A."/>
            <person name="Francis C.A."/>
            <person name="Quake S.R."/>
        </authorList>
    </citation>
    <scope>NUCLEOTIDE SEQUENCE [LARGE SCALE GENOMIC DNA]</scope>
    <source>
        <strain evidence="2">SFB1</strain>
    </source>
</reference>
<keyword evidence="1" id="KW-1133">Transmembrane helix</keyword>
<gene>
    <name evidence="2" type="ORF">Nlim_2050</name>
</gene>
<dbReference type="EMBL" id="AEGP01000066">
    <property type="protein sequence ID" value="EGG41239.1"/>
    <property type="molecule type" value="Genomic_DNA"/>
</dbReference>
<accession>F3KN06</accession>
<keyword evidence="1" id="KW-0472">Membrane</keyword>
<dbReference type="Proteomes" id="UP000004348">
    <property type="component" value="Chromosome"/>
</dbReference>
<comment type="caution">
    <text evidence="2">The sequence shown here is derived from an EMBL/GenBank/DDBJ whole genome shotgun (WGS) entry which is preliminary data.</text>
</comment>
<dbReference type="HOGENOM" id="CLU_1709039_0_0_2"/>
<name>F3KN06_9ARCH</name>
<evidence type="ECO:0000256" key="1">
    <source>
        <dbReference type="SAM" id="Phobius"/>
    </source>
</evidence>
<feature type="transmembrane region" description="Helical" evidence="1">
    <location>
        <begin position="51"/>
        <end position="73"/>
    </location>
</feature>
<dbReference type="STRING" id="886738.Nlim_2050"/>
<protein>
    <submittedName>
        <fullName evidence="2">Uncharacterized protein</fullName>
    </submittedName>
</protein>
<proteinExistence type="predicted"/>
<organism evidence="2">
    <name type="scientific">Candidatus Nitrosarchaeum limnium SFB1</name>
    <dbReference type="NCBI Taxonomy" id="886738"/>
    <lineage>
        <taxon>Archaea</taxon>
        <taxon>Nitrososphaerota</taxon>
        <taxon>Nitrososphaeria</taxon>
        <taxon>Nitrosopumilales</taxon>
        <taxon>Nitrosopumilaceae</taxon>
        <taxon>Nitrosarchaeum</taxon>
    </lineage>
</organism>
<keyword evidence="1" id="KW-0812">Transmembrane</keyword>
<evidence type="ECO:0000313" key="2">
    <source>
        <dbReference type="EMBL" id="EGG41239.1"/>
    </source>
</evidence>
<feature type="transmembrane region" description="Helical" evidence="1">
    <location>
        <begin position="20"/>
        <end position="39"/>
    </location>
</feature>